<evidence type="ECO:0008006" key="3">
    <source>
        <dbReference type="Google" id="ProtNLM"/>
    </source>
</evidence>
<dbReference type="EMBL" id="MUIO01000002">
    <property type="protein sequence ID" value="ORC62249.1"/>
    <property type="molecule type" value="Genomic_DNA"/>
</dbReference>
<dbReference type="RefSeq" id="WP_083180890.1">
    <property type="nucleotide sequence ID" value="NZ_CBCRZR010000002.1"/>
</dbReference>
<name>A0A1X0NCF7_9PSED</name>
<dbReference type="PANTHER" id="PTHR30348:SF14">
    <property type="entry name" value="BLR8050 PROTEIN"/>
    <property type="match status" value="1"/>
</dbReference>
<dbReference type="Proteomes" id="UP000192815">
    <property type="component" value="Unassembled WGS sequence"/>
</dbReference>
<accession>A0A1X0NCF7</accession>
<evidence type="ECO:0000313" key="2">
    <source>
        <dbReference type="Proteomes" id="UP000192815"/>
    </source>
</evidence>
<dbReference type="AlphaFoldDB" id="A0A1X0NCF7"/>
<organism evidence="1 2">
    <name type="scientific">Pseudomonas floridensis</name>
    <dbReference type="NCBI Taxonomy" id="1958950"/>
    <lineage>
        <taxon>Bacteria</taxon>
        <taxon>Pseudomonadati</taxon>
        <taxon>Pseudomonadota</taxon>
        <taxon>Gammaproteobacteria</taxon>
        <taxon>Pseudomonadales</taxon>
        <taxon>Pseudomonadaceae</taxon>
        <taxon>Pseudomonas</taxon>
    </lineage>
</organism>
<dbReference type="SUPFAM" id="SSF117396">
    <property type="entry name" value="TM1631-like"/>
    <property type="match status" value="1"/>
</dbReference>
<dbReference type="PANTHER" id="PTHR30348">
    <property type="entry name" value="UNCHARACTERIZED PROTEIN YECE"/>
    <property type="match status" value="1"/>
</dbReference>
<proteinExistence type="predicted"/>
<protein>
    <recommendedName>
        <fullName evidence="3">DUF72 domain-containing protein</fullName>
    </recommendedName>
</protein>
<dbReference type="STRING" id="1958950.BZK31_01015"/>
<comment type="caution">
    <text evidence="1">The sequence shown here is derived from an EMBL/GenBank/DDBJ whole genome shotgun (WGS) entry which is preliminary data.</text>
</comment>
<reference evidence="2" key="1">
    <citation type="submission" date="2017-02" db="EMBL/GenBank/DDBJ databases">
        <title>Pseudomonas floridae sp. nov., a novel pathogenic bacterial species isolated from tomato.</title>
        <authorList>
            <person name="Timilsina S."/>
            <person name="Vallad G.E."/>
            <person name="Jones J.B."/>
        </authorList>
    </citation>
    <scope>NUCLEOTIDE SEQUENCE [LARGE SCALE GENOMIC DNA]</scope>
    <source>
        <strain evidence="2">GEV388</strain>
    </source>
</reference>
<gene>
    <name evidence="1" type="ORF">BZK31_01015</name>
</gene>
<dbReference type="Gene3D" id="3.20.20.410">
    <property type="entry name" value="Protein of unknown function UPF0759"/>
    <property type="match status" value="1"/>
</dbReference>
<dbReference type="Pfam" id="PF01904">
    <property type="entry name" value="DUF72"/>
    <property type="match status" value="1"/>
</dbReference>
<keyword evidence="2" id="KW-1185">Reference proteome</keyword>
<dbReference type="OrthoDB" id="9780310at2"/>
<dbReference type="InterPro" id="IPR036520">
    <property type="entry name" value="UPF0759_sf"/>
</dbReference>
<dbReference type="InterPro" id="IPR002763">
    <property type="entry name" value="DUF72"/>
</dbReference>
<sequence>MYIGCAGWSVASAYGAAFPSDGSHLQRYATRFSAVEINSSFYHPHRPQTYARWADSVPDDFRFSVKLPKQLSHERRLHECEAELDAFLTQCTQLGQKLGCLLIQLPPSLHYEPQVAERFFQCLRQRYAGAVVLEPRHVSWGQARPLLIEQRIGRVAADPSPLPAGGDPAGWQGIRYWRLHGSPQIYHSPYGAERLAALVEPMRRSLEEDVPTWCIFDNTASGAAVGDALLLQSLLAG</sequence>
<evidence type="ECO:0000313" key="1">
    <source>
        <dbReference type="EMBL" id="ORC62249.1"/>
    </source>
</evidence>